<evidence type="ECO:0000313" key="6">
    <source>
        <dbReference type="EMBL" id="MDW6004748.1"/>
    </source>
</evidence>
<keyword evidence="3" id="KW-0238">DNA-binding</keyword>
<dbReference type="Pfam" id="PF13411">
    <property type="entry name" value="MerR_1"/>
    <property type="match status" value="1"/>
</dbReference>
<dbReference type="EMBL" id="FXXI01000003">
    <property type="protein sequence ID" value="SMS01039.1"/>
    <property type="molecule type" value="Genomic_DNA"/>
</dbReference>
<gene>
    <name evidence="7" type="primary">hmrR</name>
    <name evidence="6" type="ORF">SBX37_17970</name>
    <name evidence="7" type="ORF">VIM7927_02316</name>
</gene>
<dbReference type="PANTHER" id="PTHR30204:SF69">
    <property type="entry name" value="MERR-FAMILY TRANSCRIPTIONAL REGULATOR"/>
    <property type="match status" value="1"/>
</dbReference>
<evidence type="ECO:0000256" key="4">
    <source>
        <dbReference type="ARBA" id="ARBA00023163"/>
    </source>
</evidence>
<feature type="domain" description="HTH merR-type" evidence="5">
    <location>
        <begin position="1"/>
        <end position="68"/>
    </location>
</feature>
<dbReference type="InterPro" id="IPR000551">
    <property type="entry name" value="MerR-type_HTH_dom"/>
</dbReference>
<name>A0A1Y6ITN0_9VIBR</name>
<proteinExistence type="predicted"/>
<protein>
    <submittedName>
        <fullName evidence="7">HTH-type transcriptional regulator HmrR</fullName>
    </submittedName>
    <submittedName>
        <fullName evidence="6">MerR family transcriptional regulator</fullName>
    </submittedName>
</protein>
<dbReference type="Gene3D" id="1.10.1660.10">
    <property type="match status" value="1"/>
</dbReference>
<dbReference type="AlphaFoldDB" id="A0A1Y6ITN0"/>
<dbReference type="PANTHER" id="PTHR30204">
    <property type="entry name" value="REDOX-CYCLING DRUG-SENSING TRANSCRIPTIONAL ACTIVATOR SOXR"/>
    <property type="match status" value="1"/>
</dbReference>
<accession>A0A1Y6ITN0</accession>
<evidence type="ECO:0000313" key="9">
    <source>
        <dbReference type="Proteomes" id="UP001283366"/>
    </source>
</evidence>
<dbReference type="SUPFAM" id="SSF46955">
    <property type="entry name" value="Putative DNA-binding domain"/>
    <property type="match status" value="1"/>
</dbReference>
<dbReference type="InterPro" id="IPR009061">
    <property type="entry name" value="DNA-bd_dom_put_sf"/>
</dbReference>
<sequence>MKISELSKRTQVSIRMIRYYEERGLLIPTRTASGYRQFTAEHIEQINKIKILKDVGFTIEDIRPVMQCQLEAKDGQICGQLKEKITRKIEQIDQSVANLIQAKATLSQYV</sequence>
<dbReference type="EMBL" id="JAWRCO010000002">
    <property type="protein sequence ID" value="MDW6004748.1"/>
    <property type="molecule type" value="Genomic_DNA"/>
</dbReference>
<dbReference type="RefSeq" id="WP_087481075.1">
    <property type="nucleotide sequence ID" value="NZ_AP024884.1"/>
</dbReference>
<evidence type="ECO:0000256" key="3">
    <source>
        <dbReference type="ARBA" id="ARBA00023125"/>
    </source>
</evidence>
<keyword evidence="1" id="KW-0678">Repressor</keyword>
<dbReference type="Proteomes" id="UP000196125">
    <property type="component" value="Unassembled WGS sequence"/>
</dbReference>
<dbReference type="PRINTS" id="PR00040">
    <property type="entry name" value="HTHMERR"/>
</dbReference>
<evidence type="ECO:0000259" key="5">
    <source>
        <dbReference type="PROSITE" id="PS50937"/>
    </source>
</evidence>
<dbReference type="GO" id="GO:0003700">
    <property type="term" value="F:DNA-binding transcription factor activity"/>
    <property type="evidence" value="ECO:0007669"/>
    <property type="project" value="InterPro"/>
</dbReference>
<dbReference type="PROSITE" id="PS50937">
    <property type="entry name" value="HTH_MERR_2"/>
    <property type="match status" value="1"/>
</dbReference>
<dbReference type="OrthoDB" id="9808480at2"/>
<evidence type="ECO:0000256" key="2">
    <source>
        <dbReference type="ARBA" id="ARBA00023015"/>
    </source>
</evidence>
<dbReference type="GO" id="GO:0003677">
    <property type="term" value="F:DNA binding"/>
    <property type="evidence" value="ECO:0007669"/>
    <property type="project" value="UniProtKB-KW"/>
</dbReference>
<reference evidence="7 8" key="1">
    <citation type="submission" date="2017-05" db="EMBL/GenBank/DDBJ databases">
        <authorList>
            <person name="Song R."/>
            <person name="Chenine A.L."/>
            <person name="Ruprecht R.M."/>
        </authorList>
    </citation>
    <scope>NUCLEOTIDE SEQUENCE [LARGE SCALE GENOMIC DNA]</scope>
    <source>
        <strain evidence="7 8">CECT 7927</strain>
    </source>
</reference>
<evidence type="ECO:0000313" key="7">
    <source>
        <dbReference type="EMBL" id="SMS01039.1"/>
    </source>
</evidence>
<keyword evidence="4" id="KW-0804">Transcription</keyword>
<evidence type="ECO:0000313" key="8">
    <source>
        <dbReference type="Proteomes" id="UP000196125"/>
    </source>
</evidence>
<dbReference type="PROSITE" id="PS00552">
    <property type="entry name" value="HTH_MERR_1"/>
    <property type="match status" value="1"/>
</dbReference>
<dbReference type="SMART" id="SM00422">
    <property type="entry name" value="HTH_MERR"/>
    <property type="match status" value="1"/>
</dbReference>
<dbReference type="Proteomes" id="UP001283366">
    <property type="component" value="Unassembled WGS sequence"/>
</dbReference>
<dbReference type="InterPro" id="IPR047057">
    <property type="entry name" value="MerR_fam"/>
</dbReference>
<keyword evidence="2" id="KW-0805">Transcription regulation</keyword>
<evidence type="ECO:0000256" key="1">
    <source>
        <dbReference type="ARBA" id="ARBA00022491"/>
    </source>
</evidence>
<reference evidence="6 9" key="2">
    <citation type="submission" date="2023-11" db="EMBL/GenBank/DDBJ databases">
        <title>Plant-associative lifestyle of Vibrio porteresiae and its evolutionary dynamics.</title>
        <authorList>
            <person name="Rameshkumar N."/>
            <person name="Kirti K."/>
        </authorList>
    </citation>
    <scope>NUCLEOTIDE SEQUENCE [LARGE SCALE GENOMIC DNA]</scope>
    <source>
        <strain evidence="6 9">MSSRF38</strain>
    </source>
</reference>
<organism evidence="7 8">
    <name type="scientific">Vibrio mangrovi</name>
    <dbReference type="NCBI Taxonomy" id="474394"/>
    <lineage>
        <taxon>Bacteria</taxon>
        <taxon>Pseudomonadati</taxon>
        <taxon>Pseudomonadota</taxon>
        <taxon>Gammaproteobacteria</taxon>
        <taxon>Vibrionales</taxon>
        <taxon>Vibrionaceae</taxon>
        <taxon>Vibrio</taxon>
    </lineage>
</organism>
<keyword evidence="9" id="KW-1185">Reference proteome</keyword>